<dbReference type="InterPro" id="IPR046960">
    <property type="entry name" value="PPR_At4g14850-like_plant"/>
</dbReference>
<dbReference type="SUPFAM" id="SSF48452">
    <property type="entry name" value="TPR-like"/>
    <property type="match status" value="1"/>
</dbReference>
<dbReference type="InterPro" id="IPR002885">
    <property type="entry name" value="PPR_rpt"/>
</dbReference>
<keyword evidence="4" id="KW-1185">Reference proteome</keyword>
<dbReference type="OrthoDB" id="185373at2759"/>
<dbReference type="PANTHER" id="PTHR24015">
    <property type="entry name" value="OS07G0578800 PROTEIN-RELATED"/>
    <property type="match status" value="1"/>
</dbReference>
<comment type="caution">
    <text evidence="3">The sequence shown here is derived from an EMBL/GenBank/DDBJ whole genome shotgun (WGS) entry which is preliminary data.</text>
</comment>
<dbReference type="Pfam" id="PF13041">
    <property type="entry name" value="PPR_2"/>
    <property type="match status" value="1"/>
</dbReference>
<dbReference type="InterPro" id="IPR046848">
    <property type="entry name" value="E_motif"/>
</dbReference>
<dbReference type="PROSITE" id="PS51375">
    <property type="entry name" value="PPR"/>
    <property type="match status" value="6"/>
</dbReference>
<dbReference type="FunFam" id="1.25.40.10:FF:000442">
    <property type="entry name" value="Pentatricopeptide repeat-containing protein At3g49710"/>
    <property type="match status" value="1"/>
</dbReference>
<feature type="repeat" description="PPR" evidence="2">
    <location>
        <begin position="668"/>
        <end position="703"/>
    </location>
</feature>
<gene>
    <name evidence="3" type="ORF">CJ030_MR7G010678</name>
</gene>
<feature type="repeat" description="PPR" evidence="2">
    <location>
        <begin position="633"/>
        <end position="667"/>
    </location>
</feature>
<feature type="repeat" description="PPR" evidence="2">
    <location>
        <begin position="192"/>
        <end position="226"/>
    </location>
</feature>
<dbReference type="Proteomes" id="UP000516437">
    <property type="component" value="Chromosome 7"/>
</dbReference>
<evidence type="ECO:0000256" key="2">
    <source>
        <dbReference type="PROSITE-ProRule" id="PRU00708"/>
    </source>
</evidence>
<feature type="repeat" description="PPR" evidence="2">
    <location>
        <begin position="71"/>
        <end position="105"/>
    </location>
</feature>
<dbReference type="FunFam" id="1.25.40.10:FF:000285">
    <property type="entry name" value="Pentatricopeptide repeat-containing protein, chloroplastic"/>
    <property type="match status" value="1"/>
</dbReference>
<dbReference type="Pfam" id="PF20431">
    <property type="entry name" value="E_motif"/>
    <property type="match status" value="1"/>
</dbReference>
<organism evidence="3 4">
    <name type="scientific">Morella rubra</name>
    <name type="common">Chinese bayberry</name>
    <dbReference type="NCBI Taxonomy" id="262757"/>
    <lineage>
        <taxon>Eukaryota</taxon>
        <taxon>Viridiplantae</taxon>
        <taxon>Streptophyta</taxon>
        <taxon>Embryophyta</taxon>
        <taxon>Tracheophyta</taxon>
        <taxon>Spermatophyta</taxon>
        <taxon>Magnoliopsida</taxon>
        <taxon>eudicotyledons</taxon>
        <taxon>Gunneridae</taxon>
        <taxon>Pentapetalae</taxon>
        <taxon>rosids</taxon>
        <taxon>fabids</taxon>
        <taxon>Fagales</taxon>
        <taxon>Myricaceae</taxon>
        <taxon>Morella</taxon>
    </lineage>
</organism>
<feature type="repeat" description="PPR" evidence="2">
    <location>
        <begin position="532"/>
        <end position="566"/>
    </location>
</feature>
<dbReference type="FunFam" id="1.25.40.10:FF:000243">
    <property type="entry name" value="Pentatricopeptide repeat-containing protein chloroplastic"/>
    <property type="match status" value="1"/>
</dbReference>
<evidence type="ECO:0000313" key="4">
    <source>
        <dbReference type="Proteomes" id="UP000516437"/>
    </source>
</evidence>
<name>A0A6A1UYH6_9ROSI</name>
<evidence type="ECO:0000313" key="3">
    <source>
        <dbReference type="EMBL" id="KAB1205381.1"/>
    </source>
</evidence>
<protein>
    <submittedName>
        <fullName evidence="3">Uncharacterized protein</fullName>
    </submittedName>
</protein>
<dbReference type="InterPro" id="IPR011990">
    <property type="entry name" value="TPR-like_helical_dom_sf"/>
</dbReference>
<accession>A0A6A1UYH6</accession>
<dbReference type="PANTHER" id="PTHR24015:SF97">
    <property type="entry name" value="OS03G0235200 PROTEIN"/>
    <property type="match status" value="1"/>
</dbReference>
<dbReference type="GO" id="GO:0009451">
    <property type="term" value="P:RNA modification"/>
    <property type="evidence" value="ECO:0007669"/>
    <property type="project" value="InterPro"/>
</dbReference>
<feature type="repeat" description="PPR" evidence="2">
    <location>
        <begin position="294"/>
        <end position="328"/>
    </location>
</feature>
<keyword evidence="1" id="KW-0677">Repeat</keyword>
<dbReference type="NCBIfam" id="TIGR00756">
    <property type="entry name" value="PPR"/>
    <property type="match status" value="5"/>
</dbReference>
<dbReference type="Pfam" id="PF01535">
    <property type="entry name" value="PPR"/>
    <property type="match status" value="12"/>
</dbReference>
<dbReference type="FunFam" id="1.25.40.10:FF:000381">
    <property type="entry name" value="Pentatricopeptide repeat-containing protein"/>
    <property type="match status" value="1"/>
</dbReference>
<dbReference type="Gene3D" id="1.25.40.10">
    <property type="entry name" value="Tetratricopeptide repeat domain"/>
    <property type="match status" value="6"/>
</dbReference>
<dbReference type="FunFam" id="1.25.40.10:FF:002091">
    <property type="entry name" value="Pentatricopeptide repeat-containing protein At4g08210"/>
    <property type="match status" value="1"/>
</dbReference>
<dbReference type="EMBL" id="RXIC02000025">
    <property type="protein sequence ID" value="KAB1205381.1"/>
    <property type="molecule type" value="Genomic_DNA"/>
</dbReference>
<proteinExistence type="predicted"/>
<sequence>MDLNRIALALRHCGECNSVQALYHGKTLHSILIKLGVLSNLFLLNNLISVYVDFSRLKDAHSVFDEMLERNVVTWTTMVSAYANSRGPHEALRIYTQMLEFGSQKPNGGSRTLQLIKSSPPWGIMDLNRIALALRHCGRVQALNHGITLHSSLIKLGVLSNVFLTNNLIAMYVDFSHLKDAHSVFDEMLERNVVTWTTMVSAYTNSGRPHEALNIYSQMLGFGSQKPNGFMYSAALKACSLIGDLDLGKLIHKRISGGAFQFDIVLMNVLLDMYVNCGNLSDARNVFDKIYCKNATTWNTMISGYCKEGLMQEAVDLFHQMPELNVVSWNSIISGFADNGSPHAVHFVHLMHREGLKLDEFTFPSALKSCSSHGFLATGKEIHCYVIKYGYEYNCFTGSALVDMYANCNVLNEAIKVFDLYSRCNASVLDSLALWNSMLSGYVVNNHYGEALNLVSKIHWSAVYFDSYTFSSALKVCIHLLNLRLGHQVHGLVVTSGYGLNNVIGSILIDMYAKQGNIKDSLGLFQRLQRKDSVAWSGLITGCARMGFNSLVFSLFQDMFNIGLEVDQFVLSNVLKVCSSLASIRTGKQAHAFVVKSGYDTEEVTVTALIDMYSKCGAIEDGLNLFHCMPEKDAVCWTGMIVGCGHNGRAMKAIKLFHEMVELGLKPNEITFTGVLSACRHAGLIEEAWAIFKSMKTEHGVEPQLEHYYCMVDLFGQAGCFKEAERLIAIMPFEPNKTIWCSLLSACGTHKNMELLNIIAERLLLSSPEDPSVYVTLANVYATLGMWDSLSKVREAVKEVGMKEAGKSWIEFSG</sequence>
<reference evidence="3 4" key="1">
    <citation type="journal article" date="2019" name="Plant Biotechnol. J.">
        <title>The red bayberry genome and genetic basis of sex determination.</title>
        <authorList>
            <person name="Jia H.M."/>
            <person name="Jia H.J."/>
            <person name="Cai Q.L."/>
            <person name="Wang Y."/>
            <person name="Zhao H.B."/>
            <person name="Yang W.F."/>
            <person name="Wang G.Y."/>
            <person name="Li Y.H."/>
            <person name="Zhan D.L."/>
            <person name="Shen Y.T."/>
            <person name="Niu Q.F."/>
            <person name="Chang L."/>
            <person name="Qiu J."/>
            <person name="Zhao L."/>
            <person name="Xie H.B."/>
            <person name="Fu W.Y."/>
            <person name="Jin J."/>
            <person name="Li X.W."/>
            <person name="Jiao Y."/>
            <person name="Zhou C.C."/>
            <person name="Tu T."/>
            <person name="Chai C.Y."/>
            <person name="Gao J.L."/>
            <person name="Fan L.J."/>
            <person name="van de Weg E."/>
            <person name="Wang J.Y."/>
            <person name="Gao Z.S."/>
        </authorList>
    </citation>
    <scope>NUCLEOTIDE SEQUENCE [LARGE SCALE GENOMIC DNA]</scope>
    <source>
        <tissue evidence="3">Leaves</tissue>
    </source>
</reference>
<dbReference type="GO" id="GO:0003723">
    <property type="term" value="F:RNA binding"/>
    <property type="evidence" value="ECO:0007669"/>
    <property type="project" value="InterPro"/>
</dbReference>
<evidence type="ECO:0000256" key="1">
    <source>
        <dbReference type="ARBA" id="ARBA00022737"/>
    </source>
</evidence>
<dbReference type="AlphaFoldDB" id="A0A6A1UYH6"/>